<accession>A0ABT6RFJ9</accession>
<dbReference type="SUPFAM" id="SSF49452">
    <property type="entry name" value="Starch-binding domain-like"/>
    <property type="match status" value="1"/>
</dbReference>
<dbReference type="InterPro" id="IPR039163">
    <property type="entry name" value="EMC7"/>
</dbReference>
<dbReference type="RefSeq" id="WP_282335462.1">
    <property type="nucleotide sequence ID" value="NZ_JASBRG010000007.1"/>
</dbReference>
<dbReference type="Pfam" id="PF13715">
    <property type="entry name" value="CarbopepD_reg_2"/>
    <property type="match status" value="1"/>
</dbReference>
<keyword evidence="3" id="KW-1185">Reference proteome</keyword>
<feature type="chain" id="PRO_5046076429" evidence="1">
    <location>
        <begin position="28"/>
        <end position="166"/>
    </location>
</feature>
<evidence type="ECO:0000256" key="1">
    <source>
        <dbReference type="SAM" id="SignalP"/>
    </source>
</evidence>
<comment type="caution">
    <text evidence="2">The sequence shown here is derived from an EMBL/GenBank/DDBJ whole genome shotgun (WGS) entry which is preliminary data.</text>
</comment>
<feature type="signal peptide" evidence="1">
    <location>
        <begin position="1"/>
        <end position="27"/>
    </location>
</feature>
<dbReference type="InterPro" id="IPR013784">
    <property type="entry name" value="Carb-bd-like_fold"/>
</dbReference>
<sequence length="166" mass="18198">MHRKYCKQICKLLFILTLIIFSTPVIFANDIEDGNGTIKGKVTTSDGSAAAAVSVKLKGSKKVVATEDDGTFIFKNIKPGNYQLEVSLVGYEEVLQEVTVIEKTTTSVAIQLTVTNKQLEEVIVSASNNKLTKKESDYVAKMSLKNLENPQPEQQQACSHCLLTPC</sequence>
<reference evidence="2 3" key="1">
    <citation type="submission" date="2023-05" db="EMBL/GenBank/DDBJ databases">
        <title>Genome sequence of Pinibacter sp. MAH-24.</title>
        <authorList>
            <person name="Huq M.A."/>
        </authorList>
    </citation>
    <scope>NUCLEOTIDE SEQUENCE [LARGE SCALE GENOMIC DNA]</scope>
    <source>
        <strain evidence="2 3">MAH-24</strain>
    </source>
</reference>
<gene>
    <name evidence="2" type="ORF">QJ048_16270</name>
</gene>
<keyword evidence="1" id="KW-0732">Signal</keyword>
<dbReference type="EMBL" id="JASBRG010000007">
    <property type="protein sequence ID" value="MDI3321352.1"/>
    <property type="molecule type" value="Genomic_DNA"/>
</dbReference>
<dbReference type="Proteomes" id="UP001226434">
    <property type="component" value="Unassembled WGS sequence"/>
</dbReference>
<dbReference type="PANTHER" id="PTHR13605">
    <property type="entry name" value="ER MEMBRANE PROTEIN COMPLEX SUBUNIT 7"/>
    <property type="match status" value="1"/>
</dbReference>
<dbReference type="PANTHER" id="PTHR13605:SF4">
    <property type="entry name" value="ER MEMBRANE PROTEIN COMPLEX SUBUNIT 7"/>
    <property type="match status" value="1"/>
</dbReference>
<protein>
    <submittedName>
        <fullName evidence="2">Carboxypeptidase-like regulatory domain-containing protein</fullName>
    </submittedName>
</protein>
<name>A0ABT6RFJ9_9BACT</name>
<evidence type="ECO:0000313" key="3">
    <source>
        <dbReference type="Proteomes" id="UP001226434"/>
    </source>
</evidence>
<organism evidence="2 3">
    <name type="scientific">Pinibacter soli</name>
    <dbReference type="NCBI Taxonomy" id="3044211"/>
    <lineage>
        <taxon>Bacteria</taxon>
        <taxon>Pseudomonadati</taxon>
        <taxon>Bacteroidota</taxon>
        <taxon>Chitinophagia</taxon>
        <taxon>Chitinophagales</taxon>
        <taxon>Chitinophagaceae</taxon>
        <taxon>Pinibacter</taxon>
    </lineage>
</organism>
<proteinExistence type="predicted"/>
<dbReference type="Gene3D" id="2.60.40.1120">
    <property type="entry name" value="Carboxypeptidase-like, regulatory domain"/>
    <property type="match status" value="1"/>
</dbReference>
<evidence type="ECO:0000313" key="2">
    <source>
        <dbReference type="EMBL" id="MDI3321352.1"/>
    </source>
</evidence>